<accession>A0A7C3PHH8</accession>
<dbReference type="PANTHER" id="PTHR43223:SF2">
    <property type="entry name" value="METALLO-BETA-LACTAMASE DOMAIN-CONTAINING PROTEIN"/>
    <property type="match status" value="1"/>
</dbReference>
<protein>
    <recommendedName>
        <fullName evidence="7">MBL fold metallo-hydrolase</fullName>
    </recommendedName>
</protein>
<dbReference type="Gene3D" id="3.60.15.30">
    <property type="entry name" value="Metallo-beta-lactamase domain"/>
    <property type="match status" value="1"/>
</dbReference>
<dbReference type="InterPro" id="IPR029228">
    <property type="entry name" value="Alkyl_sulf_dimr"/>
</dbReference>
<dbReference type="SUPFAM" id="SSF56281">
    <property type="entry name" value="Metallo-hydrolase/oxidoreductase"/>
    <property type="match status" value="1"/>
</dbReference>
<dbReference type="Gene3D" id="1.25.40.880">
    <property type="entry name" value="Alkyl sulfatase, dimerisation domain"/>
    <property type="match status" value="1"/>
</dbReference>
<proteinExistence type="predicted"/>
<sequence length="580" mass="64026">MGAPVTLTQAPNGAIANQKLLDRIGDFSWLEPTIENPVEGVWVFGGYALAPMSIIEAEDGLIAFDTGDTKHDGQRMFEAIRTVSQKPIKVIIYGHSHPVAGAGVLAEGNPDVMVIGHPNLNEVVEQNMGAGGAPAFFPEVGPYLTARAVTQFNAYMPREGPDAYVVPTNLTAIDFAFLPVNRPVQDGEEMTILGIKMQFFTRYGSDDKVHTTVWLPDRKIVFTTLLWNAPPQLYTLRGDVFRDPREWIAGLRFTRDLNPEVLISSASKPVVGAQKVRDTLEQYLDGVSFVLDQSLRGILGGMGPDELRHFVQFPPYLDEAPPNLQSYGEISTYPPAIYYQTVGWYDNDAANLKPLAPADEARRLVPLMGGREKVLEAAQAALDKKEYAWAAKLANQLYLIDNQDQDARQLKANALRQMAYVSTGANDRAHLLSQALALEGKTTIARLIPPPLESIQANPAKFIDYFRVRIDPIKSDTTNQVICFEFPDGTKAGLHIRRAVAEFIPEPDRYQYKPDLTLAMTGETWAKLYLSLATPEDLIQSGAVTVTGDAAEAARLINLFDRYRPEKAVVIPPACLEHAH</sequence>
<keyword evidence="3" id="KW-0862">Zinc</keyword>
<dbReference type="SUPFAM" id="SSF55718">
    <property type="entry name" value="SCP-like"/>
    <property type="match status" value="1"/>
</dbReference>
<organism evidence="6">
    <name type="scientific">Oscillatoriales cyanobacterium SpSt-418</name>
    <dbReference type="NCBI Taxonomy" id="2282169"/>
    <lineage>
        <taxon>Bacteria</taxon>
        <taxon>Bacillati</taxon>
        <taxon>Cyanobacteriota</taxon>
        <taxon>Cyanophyceae</taxon>
        <taxon>Oscillatoriophycideae</taxon>
        <taxon>Oscillatoriales</taxon>
    </lineage>
</organism>
<reference evidence="6" key="1">
    <citation type="journal article" date="2020" name="mSystems">
        <title>Genome- and Community-Level Interaction Insights into Carbon Utilization and Element Cycling Functions of Hydrothermarchaeota in Hydrothermal Sediment.</title>
        <authorList>
            <person name="Zhou Z."/>
            <person name="Liu Y."/>
            <person name="Xu W."/>
            <person name="Pan J."/>
            <person name="Luo Z.H."/>
            <person name="Li M."/>
        </authorList>
    </citation>
    <scope>NUCLEOTIDE SEQUENCE [LARGE SCALE GENOMIC DNA]</scope>
    <source>
        <strain evidence="6">SpSt-418</strain>
    </source>
</reference>
<evidence type="ECO:0000313" key="6">
    <source>
        <dbReference type="EMBL" id="HFN00474.1"/>
    </source>
</evidence>
<dbReference type="InterPro" id="IPR052195">
    <property type="entry name" value="Bact_Alkyl/Aryl-Sulfatase"/>
</dbReference>
<dbReference type="InterPro" id="IPR038536">
    <property type="entry name" value="Alkyl/aryl-sulf_dimr_sf"/>
</dbReference>
<evidence type="ECO:0000256" key="1">
    <source>
        <dbReference type="ARBA" id="ARBA00022723"/>
    </source>
</evidence>
<dbReference type="GO" id="GO:0016787">
    <property type="term" value="F:hydrolase activity"/>
    <property type="evidence" value="ECO:0007669"/>
    <property type="project" value="UniProtKB-KW"/>
</dbReference>
<dbReference type="AlphaFoldDB" id="A0A7C3PHH8"/>
<feature type="domain" description="Alkyl sulfatase C-terminal" evidence="5">
    <location>
        <begin position="458"/>
        <end position="572"/>
    </location>
</feature>
<dbReference type="PANTHER" id="PTHR43223">
    <property type="entry name" value="ALKYL/ARYL-SULFATASE"/>
    <property type="match status" value="1"/>
</dbReference>
<dbReference type="Gene3D" id="3.30.1050.10">
    <property type="entry name" value="SCP2 sterol-binding domain"/>
    <property type="match status" value="1"/>
</dbReference>
<evidence type="ECO:0000256" key="2">
    <source>
        <dbReference type="ARBA" id="ARBA00022801"/>
    </source>
</evidence>
<evidence type="ECO:0000256" key="3">
    <source>
        <dbReference type="ARBA" id="ARBA00022833"/>
    </source>
</evidence>
<evidence type="ECO:0000259" key="5">
    <source>
        <dbReference type="Pfam" id="PF14864"/>
    </source>
</evidence>
<dbReference type="Pfam" id="PF14863">
    <property type="entry name" value="Alkyl_sulf_dimr"/>
    <property type="match status" value="1"/>
</dbReference>
<dbReference type="EMBL" id="DSRU01000324">
    <property type="protein sequence ID" value="HFN00474.1"/>
    <property type="molecule type" value="Genomic_DNA"/>
</dbReference>
<feature type="domain" description="Alkyl sulfatase dimerisation" evidence="4">
    <location>
        <begin position="304"/>
        <end position="439"/>
    </location>
</feature>
<keyword evidence="1" id="KW-0479">Metal-binding</keyword>
<dbReference type="InterPro" id="IPR029229">
    <property type="entry name" value="Alkyl_sulf_C"/>
</dbReference>
<gene>
    <name evidence="6" type="ORF">ENR64_22540</name>
</gene>
<dbReference type="GO" id="GO:0046983">
    <property type="term" value="F:protein dimerization activity"/>
    <property type="evidence" value="ECO:0007669"/>
    <property type="project" value="InterPro"/>
</dbReference>
<name>A0A7C3PHH8_9CYAN</name>
<dbReference type="Pfam" id="PF14864">
    <property type="entry name" value="Alkyl_sulf_C"/>
    <property type="match status" value="1"/>
</dbReference>
<dbReference type="InterPro" id="IPR036527">
    <property type="entry name" value="SCP2_sterol-bd_dom_sf"/>
</dbReference>
<keyword evidence="2" id="KW-0378">Hydrolase</keyword>
<dbReference type="GO" id="GO:0046872">
    <property type="term" value="F:metal ion binding"/>
    <property type="evidence" value="ECO:0007669"/>
    <property type="project" value="UniProtKB-KW"/>
</dbReference>
<evidence type="ECO:0000259" key="4">
    <source>
        <dbReference type="Pfam" id="PF14863"/>
    </source>
</evidence>
<comment type="caution">
    <text evidence="6">The sequence shown here is derived from an EMBL/GenBank/DDBJ whole genome shotgun (WGS) entry which is preliminary data.</text>
</comment>
<evidence type="ECO:0008006" key="7">
    <source>
        <dbReference type="Google" id="ProtNLM"/>
    </source>
</evidence>
<dbReference type="InterPro" id="IPR036866">
    <property type="entry name" value="RibonucZ/Hydroxyglut_hydro"/>
</dbReference>